<dbReference type="Pfam" id="PF04966">
    <property type="entry name" value="OprB"/>
    <property type="match status" value="1"/>
</dbReference>
<proteinExistence type="inferred from homology"/>
<protein>
    <submittedName>
        <fullName evidence="3">Porin</fullName>
    </submittedName>
</protein>
<evidence type="ECO:0000256" key="1">
    <source>
        <dbReference type="ARBA" id="ARBA00008769"/>
    </source>
</evidence>
<dbReference type="GO" id="GO:0016020">
    <property type="term" value="C:membrane"/>
    <property type="evidence" value="ECO:0007669"/>
    <property type="project" value="InterPro"/>
</dbReference>
<evidence type="ECO:0000256" key="2">
    <source>
        <dbReference type="RuleBase" id="RU363072"/>
    </source>
</evidence>
<accession>A0A7C4NTN0</accession>
<reference evidence="3" key="1">
    <citation type="journal article" date="2020" name="mSystems">
        <title>Genome- and Community-Level Interaction Insights into Carbon Utilization and Element Cycling Functions of Hydrothermarchaeota in Hydrothermal Sediment.</title>
        <authorList>
            <person name="Zhou Z."/>
            <person name="Liu Y."/>
            <person name="Xu W."/>
            <person name="Pan J."/>
            <person name="Luo Z.H."/>
            <person name="Li M."/>
        </authorList>
    </citation>
    <scope>NUCLEOTIDE SEQUENCE [LARGE SCALE GENOMIC DNA]</scope>
    <source>
        <strain evidence="3">SpSt-6</strain>
    </source>
</reference>
<organism evidence="3">
    <name type="scientific">Thermodesulfobacterium geofontis</name>
    <dbReference type="NCBI Taxonomy" id="1295609"/>
    <lineage>
        <taxon>Bacteria</taxon>
        <taxon>Pseudomonadati</taxon>
        <taxon>Thermodesulfobacteriota</taxon>
        <taxon>Thermodesulfobacteria</taxon>
        <taxon>Thermodesulfobacteriales</taxon>
        <taxon>Thermodesulfobacteriaceae</taxon>
        <taxon>Thermodesulfobacterium</taxon>
    </lineage>
</organism>
<dbReference type="EMBL" id="DSZN01000094">
    <property type="protein sequence ID" value="HGQ85777.1"/>
    <property type="molecule type" value="Genomic_DNA"/>
</dbReference>
<name>A0A7C4NTN0_9BACT</name>
<comment type="similarity">
    <text evidence="1 2">Belongs to the OprB family.</text>
</comment>
<evidence type="ECO:0000313" key="3">
    <source>
        <dbReference type="EMBL" id="HGQ85777.1"/>
    </source>
</evidence>
<dbReference type="InterPro" id="IPR038673">
    <property type="entry name" value="OprB_sf"/>
</dbReference>
<dbReference type="InterPro" id="IPR007049">
    <property type="entry name" value="Carb-sel_porin_OprB"/>
</dbReference>
<dbReference type="GO" id="GO:0008643">
    <property type="term" value="P:carbohydrate transport"/>
    <property type="evidence" value="ECO:0007669"/>
    <property type="project" value="InterPro"/>
</dbReference>
<gene>
    <name evidence="3" type="ORF">ENT66_05465</name>
</gene>
<comment type="caution">
    <text evidence="3">The sequence shown here is derived from an EMBL/GenBank/DDBJ whole genome shotgun (WGS) entry which is preliminary data.</text>
</comment>
<sequence>MRKRDLSIMLSGLTLISTQALPGWSLEVNDKLSFEGTSTVVYQWLDGSNIESKNRGSGVIDLGLSFKPIKNNEFYVLGSFASGNGLKNVSPFILMPNADDLEDDVKNINGHRQQDNILELWYAHTFNFSNDTSLKITAGIIDATKYIADNRFADDEIHQFMNEVFVDPPADFTPPSYDLGIVAELAKGPFTLRALGMTTKTEIGFPQGEEETKEGFYQYYALQLGYNLKSKWGEGNYKIFGWFTSDDFYKRNEKGKDSRFGLGIVIDQDLGFIENPFSKDPIGFFLIGAWEDDDTQVNYDYYISAGFNIPFCFLGREGNEIGIGYAYLDGADEAEISNTHAVEAYAKFNLFSYEKLNSDLTLDFQYMKDNYKNSSEEKDREGFIVGFRWNLSF</sequence>
<dbReference type="GO" id="GO:0015288">
    <property type="term" value="F:porin activity"/>
    <property type="evidence" value="ECO:0007669"/>
    <property type="project" value="InterPro"/>
</dbReference>
<dbReference type="Gene3D" id="2.40.160.180">
    <property type="entry name" value="Carbohydrate-selective porin OprB"/>
    <property type="match status" value="1"/>
</dbReference>
<dbReference type="AlphaFoldDB" id="A0A7C4NTN0"/>